<comment type="caution">
    <text evidence="6">The sequence shown here is derived from an EMBL/GenBank/DDBJ whole genome shotgun (WGS) entry which is preliminary data.</text>
</comment>
<keyword evidence="3" id="KW-0472">Membrane</keyword>
<dbReference type="InterPro" id="IPR001461">
    <property type="entry name" value="Aspartic_peptidase_A1"/>
</dbReference>
<organism evidence="6 7">
    <name type="scientific">Podospora fimiseda</name>
    <dbReference type="NCBI Taxonomy" id="252190"/>
    <lineage>
        <taxon>Eukaryota</taxon>
        <taxon>Fungi</taxon>
        <taxon>Dikarya</taxon>
        <taxon>Ascomycota</taxon>
        <taxon>Pezizomycotina</taxon>
        <taxon>Sordariomycetes</taxon>
        <taxon>Sordariomycetidae</taxon>
        <taxon>Sordariales</taxon>
        <taxon>Podosporaceae</taxon>
        <taxon>Podospora</taxon>
    </lineage>
</organism>
<reference evidence="6" key="1">
    <citation type="journal article" date="2023" name="Mol. Phylogenet. Evol.">
        <title>Genome-scale phylogeny and comparative genomics of the fungal order Sordariales.</title>
        <authorList>
            <person name="Hensen N."/>
            <person name="Bonometti L."/>
            <person name="Westerberg I."/>
            <person name="Brannstrom I.O."/>
            <person name="Guillou S."/>
            <person name="Cros-Aarteil S."/>
            <person name="Calhoun S."/>
            <person name="Haridas S."/>
            <person name="Kuo A."/>
            <person name="Mondo S."/>
            <person name="Pangilinan J."/>
            <person name="Riley R."/>
            <person name="LaButti K."/>
            <person name="Andreopoulos B."/>
            <person name="Lipzen A."/>
            <person name="Chen C."/>
            <person name="Yan M."/>
            <person name="Daum C."/>
            <person name="Ng V."/>
            <person name="Clum A."/>
            <person name="Steindorff A."/>
            <person name="Ohm R.A."/>
            <person name="Martin F."/>
            <person name="Silar P."/>
            <person name="Natvig D.O."/>
            <person name="Lalanne C."/>
            <person name="Gautier V."/>
            <person name="Ament-Velasquez S.L."/>
            <person name="Kruys A."/>
            <person name="Hutchinson M.I."/>
            <person name="Powell A.J."/>
            <person name="Barry K."/>
            <person name="Miller A.N."/>
            <person name="Grigoriev I.V."/>
            <person name="Debuchy R."/>
            <person name="Gladieux P."/>
            <person name="Hiltunen Thoren M."/>
            <person name="Johannesson H."/>
        </authorList>
    </citation>
    <scope>NUCLEOTIDE SEQUENCE</scope>
    <source>
        <strain evidence="6">CBS 990.96</strain>
    </source>
</reference>
<dbReference type="InterPro" id="IPR033121">
    <property type="entry name" value="PEPTIDASE_A1"/>
</dbReference>
<feature type="compositionally biased region" description="Basic and acidic residues" evidence="2">
    <location>
        <begin position="656"/>
        <end position="665"/>
    </location>
</feature>
<evidence type="ECO:0000256" key="2">
    <source>
        <dbReference type="SAM" id="MobiDB-lite"/>
    </source>
</evidence>
<dbReference type="Pfam" id="PF00026">
    <property type="entry name" value="Asp"/>
    <property type="match status" value="1"/>
</dbReference>
<evidence type="ECO:0000256" key="4">
    <source>
        <dbReference type="SAM" id="SignalP"/>
    </source>
</evidence>
<dbReference type="GO" id="GO:0004190">
    <property type="term" value="F:aspartic-type endopeptidase activity"/>
    <property type="evidence" value="ECO:0007669"/>
    <property type="project" value="InterPro"/>
</dbReference>
<dbReference type="PANTHER" id="PTHR47966">
    <property type="entry name" value="BETA-SITE APP-CLEAVING ENZYME, ISOFORM A-RELATED"/>
    <property type="match status" value="1"/>
</dbReference>
<dbReference type="SUPFAM" id="SSF50630">
    <property type="entry name" value="Acid proteases"/>
    <property type="match status" value="1"/>
</dbReference>
<feature type="region of interest" description="Disordered" evidence="2">
    <location>
        <begin position="551"/>
        <end position="665"/>
    </location>
</feature>
<evidence type="ECO:0000259" key="5">
    <source>
        <dbReference type="PROSITE" id="PS51767"/>
    </source>
</evidence>
<evidence type="ECO:0000313" key="7">
    <source>
        <dbReference type="Proteomes" id="UP001301958"/>
    </source>
</evidence>
<evidence type="ECO:0000313" key="6">
    <source>
        <dbReference type="EMBL" id="KAK4221496.1"/>
    </source>
</evidence>
<gene>
    <name evidence="6" type="ORF">QBC38DRAFT_504850</name>
</gene>
<name>A0AAN7BD87_9PEZI</name>
<dbReference type="InterPro" id="IPR034164">
    <property type="entry name" value="Pepsin-like_dom"/>
</dbReference>
<feature type="chain" id="PRO_5042943192" evidence="4">
    <location>
        <begin position="20"/>
        <end position="665"/>
    </location>
</feature>
<evidence type="ECO:0000256" key="3">
    <source>
        <dbReference type="SAM" id="Phobius"/>
    </source>
</evidence>
<dbReference type="InterPro" id="IPR021109">
    <property type="entry name" value="Peptidase_aspartic_dom_sf"/>
</dbReference>
<dbReference type="GO" id="GO:0000324">
    <property type="term" value="C:fungal-type vacuole"/>
    <property type="evidence" value="ECO:0007669"/>
    <property type="project" value="TreeGrafter"/>
</dbReference>
<dbReference type="GO" id="GO:0006508">
    <property type="term" value="P:proteolysis"/>
    <property type="evidence" value="ECO:0007669"/>
    <property type="project" value="InterPro"/>
</dbReference>
<keyword evidence="4" id="KW-0732">Signal</keyword>
<evidence type="ECO:0000256" key="1">
    <source>
        <dbReference type="ARBA" id="ARBA00007447"/>
    </source>
</evidence>
<accession>A0AAN7BD87</accession>
<keyword evidence="7" id="KW-1185">Reference proteome</keyword>
<keyword evidence="3" id="KW-0812">Transmembrane</keyword>
<keyword evidence="3" id="KW-1133">Transmembrane helix</keyword>
<dbReference type="CDD" id="cd05471">
    <property type="entry name" value="pepsin_like"/>
    <property type="match status" value="1"/>
</dbReference>
<dbReference type="Gene3D" id="2.40.70.10">
    <property type="entry name" value="Acid Proteases"/>
    <property type="match status" value="2"/>
</dbReference>
<protein>
    <submittedName>
        <fullName evidence="6">Aspartic peptidase domain-containing protein</fullName>
    </submittedName>
</protein>
<feature type="compositionally biased region" description="Polar residues" evidence="2">
    <location>
        <begin position="519"/>
        <end position="537"/>
    </location>
</feature>
<dbReference type="EMBL" id="MU865541">
    <property type="protein sequence ID" value="KAK4221496.1"/>
    <property type="molecule type" value="Genomic_DNA"/>
</dbReference>
<feature type="domain" description="Peptidase A1" evidence="5">
    <location>
        <begin position="43"/>
        <end position="392"/>
    </location>
</feature>
<reference evidence="6" key="2">
    <citation type="submission" date="2023-05" db="EMBL/GenBank/DDBJ databases">
        <authorList>
            <consortium name="Lawrence Berkeley National Laboratory"/>
            <person name="Steindorff A."/>
            <person name="Hensen N."/>
            <person name="Bonometti L."/>
            <person name="Westerberg I."/>
            <person name="Brannstrom I.O."/>
            <person name="Guillou S."/>
            <person name="Cros-Aarteil S."/>
            <person name="Calhoun S."/>
            <person name="Haridas S."/>
            <person name="Kuo A."/>
            <person name="Mondo S."/>
            <person name="Pangilinan J."/>
            <person name="Riley R."/>
            <person name="Labutti K."/>
            <person name="Andreopoulos B."/>
            <person name="Lipzen A."/>
            <person name="Chen C."/>
            <person name="Yanf M."/>
            <person name="Daum C."/>
            <person name="Ng V."/>
            <person name="Clum A."/>
            <person name="Ohm R."/>
            <person name="Martin F."/>
            <person name="Silar P."/>
            <person name="Natvig D."/>
            <person name="Lalanne C."/>
            <person name="Gautier V."/>
            <person name="Ament-Velasquez S.L."/>
            <person name="Kruys A."/>
            <person name="Hutchinson M.I."/>
            <person name="Powell A.J."/>
            <person name="Barry K."/>
            <person name="Miller A.N."/>
            <person name="Grigoriev I.V."/>
            <person name="Debuchy R."/>
            <person name="Gladieux P."/>
            <person name="Thoren M.H."/>
            <person name="Johannesson H."/>
        </authorList>
    </citation>
    <scope>NUCLEOTIDE SEQUENCE</scope>
    <source>
        <strain evidence="6">CBS 990.96</strain>
    </source>
</reference>
<feature type="compositionally biased region" description="Polar residues" evidence="2">
    <location>
        <begin position="641"/>
        <end position="650"/>
    </location>
</feature>
<comment type="similarity">
    <text evidence="1">Belongs to the peptidase A1 family.</text>
</comment>
<sequence>MWSIRKFWAIAHFFAICLAQNSSPKPLVIPPSQYWDGNDGPWSTFDLRVGKPEQFMRVAVSTASPHSIVPLSQFACEPQSFPAPPSDCAVSRGNLFDLNESSTWTGVGVYGINNNGVGLGAHLGYEQRAEWGLDELGVGLRGPKLENQSIAGIATPEPFYLGIFGLNNQPVNFSSLGNQSTPAYITTLKDQNKIPSISWSYTAGAKYRLKQVNGQLIFGGYDASRFTENSVSFTMADDVTRDLVVSLQSISYSGSMSATLLSDSIDIYIDSTDPNLWLPSKVVDEFEKAFDLTLDETSGLYLVNETHRNSLINSNAQVSFRLSDVRDGGDTVTIVLPYAAFDLTAKHPLVDNTSHYFPLKRANSLAQYTLGRTFLQEAYLSADYERKVFNVSACKWEQGAEENIITITSKDSPDSQLSPSDPDSGGLSSGAIAGIVIGSIVGAALLAALIAFIVLRKRRKWIGKGFAVAKQTKDPLAEPDESVLKGPVFNSDSFRRASSTAAGSSSAPFSAADISAARTTESGVSSADNSRSASGVSPRTGLAAAAVASQNAGKTAELDGQDTLIKPDTELDGNEIPRPLPVVSENPSGVYELPASPNAIQPGAERNRQGILGHGVQEGEHSPPSPVTSTMESSARGFGRQRQSMANSEMVSPDTPTHRHEDRPF</sequence>
<feature type="transmembrane region" description="Helical" evidence="3">
    <location>
        <begin position="431"/>
        <end position="455"/>
    </location>
</feature>
<dbReference type="Proteomes" id="UP001301958">
    <property type="component" value="Unassembled WGS sequence"/>
</dbReference>
<dbReference type="PANTHER" id="PTHR47966:SF51">
    <property type="entry name" value="BETA-SITE APP-CLEAVING ENZYME, ISOFORM A-RELATED"/>
    <property type="match status" value="1"/>
</dbReference>
<feature type="signal peptide" evidence="4">
    <location>
        <begin position="1"/>
        <end position="19"/>
    </location>
</feature>
<dbReference type="AlphaFoldDB" id="A0AAN7BD87"/>
<dbReference type="PROSITE" id="PS51767">
    <property type="entry name" value="PEPTIDASE_A1"/>
    <property type="match status" value="1"/>
</dbReference>
<feature type="region of interest" description="Disordered" evidence="2">
    <location>
        <begin position="519"/>
        <end position="538"/>
    </location>
</feature>
<proteinExistence type="inferred from homology"/>